<dbReference type="EC" id="3.5.1.23" evidence="1"/>
<dbReference type="RefSeq" id="XP_058304539.1">
    <property type="nucleotide sequence ID" value="XM_058457640.1"/>
</dbReference>
<evidence type="ECO:0000256" key="1">
    <source>
        <dbReference type="ARBA" id="ARBA00011891"/>
    </source>
</evidence>
<dbReference type="PANTHER" id="PTHR28583:SF1">
    <property type="entry name" value="ACID CERAMIDASE"/>
    <property type="match status" value="1"/>
</dbReference>
<sequence>MDEKSIPEGNPPPVFRIDLSLPPSERYVELASLYRDRMRALRGMFDELIQSISPKIPLKLVHCLARSFLRKLYTDEETEELRGISRVTDIDMYLLISLNTVLDLLMGCTSGGVRTKCGSSTKMLHFRTLDWGMDPLRDLIVQLEFRRGDDPTLLATTVTYVGYVGVLTGVRKGLSASLNFRPVHDTSKNLAFYSNHVLVLLGIRQSISSLLRQCIFSSPSARPGGSNLSTLESIVENVPSMPTTAAYFIFSDGATTVTMEKDHRTAIVRSSPSFIVTTNHDQQSDTSLKAIAEDKRHHHAGLTLVSDGIETMADLIEDSNERRDCIKSRWDKKLQLHMQARERVESVENVERQEAEQNLSDQPQGTRSSPRLRRKREKEAEMERRQASMSRCDDSDLAISEKEVISWLTTYPVLNEETHYATIMDPSEGKVVWVKWYDPSEWGE</sequence>
<dbReference type="Pfam" id="PF15508">
    <property type="entry name" value="NAAA-beta"/>
    <property type="match status" value="1"/>
</dbReference>
<evidence type="ECO:0000313" key="4">
    <source>
        <dbReference type="EMBL" id="KAJ5191599.1"/>
    </source>
</evidence>
<evidence type="ECO:0000259" key="3">
    <source>
        <dbReference type="Pfam" id="PF15508"/>
    </source>
</evidence>
<gene>
    <name evidence="4" type="ORF">N7498_010584</name>
</gene>
<proteinExistence type="predicted"/>
<dbReference type="OrthoDB" id="5273684at2759"/>
<evidence type="ECO:0000256" key="2">
    <source>
        <dbReference type="SAM" id="MobiDB-lite"/>
    </source>
</evidence>
<dbReference type="AlphaFoldDB" id="A0A9W9J887"/>
<comment type="caution">
    <text evidence="4">The sequence shown here is derived from an EMBL/GenBank/DDBJ whole genome shotgun (WGS) entry which is preliminary data.</text>
</comment>
<feature type="compositionally biased region" description="Basic and acidic residues" evidence="2">
    <location>
        <begin position="344"/>
        <end position="355"/>
    </location>
</feature>
<feature type="compositionally biased region" description="Basic and acidic residues" evidence="2">
    <location>
        <begin position="377"/>
        <end position="395"/>
    </location>
</feature>
<dbReference type="Proteomes" id="UP001150904">
    <property type="component" value="Unassembled WGS sequence"/>
</dbReference>
<evidence type="ECO:0000313" key="5">
    <source>
        <dbReference type="Proteomes" id="UP001150904"/>
    </source>
</evidence>
<dbReference type="InterPro" id="IPR029130">
    <property type="entry name" value="Acid_ceramidase_N"/>
</dbReference>
<dbReference type="GeneID" id="83184941"/>
<protein>
    <recommendedName>
        <fullName evidence="1">ceramidase</fullName>
        <ecNumber evidence="1">3.5.1.23</ecNumber>
    </recommendedName>
</protein>
<dbReference type="GO" id="GO:0017040">
    <property type="term" value="F:N-acylsphingosine amidohydrolase activity"/>
    <property type="evidence" value="ECO:0007669"/>
    <property type="project" value="UniProtKB-EC"/>
</dbReference>
<dbReference type="EMBL" id="JAPQKR010000016">
    <property type="protein sequence ID" value="KAJ5191599.1"/>
    <property type="molecule type" value="Genomic_DNA"/>
</dbReference>
<name>A0A9W9J887_9EURO</name>
<feature type="region of interest" description="Disordered" evidence="2">
    <location>
        <begin position="344"/>
        <end position="395"/>
    </location>
</feature>
<keyword evidence="5" id="KW-1185">Reference proteome</keyword>
<dbReference type="Gene3D" id="3.60.60.10">
    <property type="entry name" value="Penicillin V Acylase, Chain A"/>
    <property type="match status" value="1"/>
</dbReference>
<organism evidence="4 5">
    <name type="scientific">Penicillium cinerascens</name>
    <dbReference type="NCBI Taxonomy" id="70096"/>
    <lineage>
        <taxon>Eukaryota</taxon>
        <taxon>Fungi</taxon>
        <taxon>Dikarya</taxon>
        <taxon>Ascomycota</taxon>
        <taxon>Pezizomycotina</taxon>
        <taxon>Eurotiomycetes</taxon>
        <taxon>Eurotiomycetidae</taxon>
        <taxon>Eurotiales</taxon>
        <taxon>Aspergillaceae</taxon>
        <taxon>Penicillium</taxon>
    </lineage>
</organism>
<feature type="domain" description="Acid ceramidase N-terminal" evidence="3">
    <location>
        <begin position="11"/>
        <end position="72"/>
    </location>
</feature>
<feature type="compositionally biased region" description="Polar residues" evidence="2">
    <location>
        <begin position="356"/>
        <end position="369"/>
    </location>
</feature>
<dbReference type="PANTHER" id="PTHR28583">
    <property type="entry name" value="ACID AMIDASE"/>
    <property type="match status" value="1"/>
</dbReference>
<reference evidence="4" key="1">
    <citation type="submission" date="2022-12" db="EMBL/GenBank/DDBJ databases">
        <authorList>
            <person name="Petersen C."/>
        </authorList>
    </citation>
    <scope>NUCLEOTIDE SEQUENCE</scope>
    <source>
        <strain evidence="4">IBT 15544</strain>
    </source>
</reference>
<reference evidence="4" key="2">
    <citation type="journal article" date="2023" name="IMA Fungus">
        <title>Comparative genomic study of the Penicillium genus elucidates a diverse pangenome and 15 lateral gene transfer events.</title>
        <authorList>
            <person name="Petersen C."/>
            <person name="Sorensen T."/>
            <person name="Nielsen M.R."/>
            <person name="Sondergaard T.E."/>
            <person name="Sorensen J.L."/>
            <person name="Fitzpatrick D.A."/>
            <person name="Frisvad J.C."/>
            <person name="Nielsen K.L."/>
        </authorList>
    </citation>
    <scope>NUCLEOTIDE SEQUENCE</scope>
    <source>
        <strain evidence="4">IBT 15544</strain>
    </source>
</reference>
<accession>A0A9W9J887</accession>